<evidence type="ECO:0000313" key="3">
    <source>
        <dbReference type="EMBL" id="QWT48527.1"/>
    </source>
</evidence>
<gene>
    <name evidence="3" type="ORF">Azoinq_11795</name>
</gene>
<name>A0A975XU88_9RHOO</name>
<dbReference type="Pfam" id="PF18426">
    <property type="entry name" value="Tli4_C"/>
    <property type="match status" value="1"/>
</dbReference>
<keyword evidence="4" id="KW-1185">Reference proteome</keyword>
<sequence length="324" mass="36671">MRLLANYVLLIFVSFLMTWDFAMAQQNEKNKTWCIGRFMVTLPANAEIKMERDSYFFYTVESKKSSRPEFNSFVNGREETLRKERHKSGTPLLQKTIPVGSDGRLLTFWGNRSASRLVNIEGYRYLNGRQFSISDRFSISKEQIALTSTKATLLSIRSRDRSEIPSAPGFCIDYGFIPDEGYNNEELNVSFVFKGQPDMHLHIDTLIKEPGPTLLERTKDVLSSLGSLAGYIHTVRSGKRALGPLVGEESLVKVPTEGGNTGHQFTWETQGEDRSDYPFISIVFETALKGDSLDGRPSSLNDKQALELWDSILSSFRLRPTTKP</sequence>
<reference evidence="3" key="1">
    <citation type="submission" date="2020-11" db="EMBL/GenBank/DDBJ databases">
        <title>Azospira inquinata sp. nov.</title>
        <authorList>
            <person name="Moe W.M."/>
            <person name="Mikes M.C."/>
        </authorList>
    </citation>
    <scope>NUCLEOTIDE SEQUENCE</scope>
    <source>
        <strain evidence="3">Azo-3</strain>
    </source>
</reference>
<evidence type="ECO:0000259" key="2">
    <source>
        <dbReference type="Pfam" id="PF18443"/>
    </source>
</evidence>
<feature type="domain" description="Tle cognate immunity protein 4 C-terminal" evidence="1">
    <location>
        <begin position="163"/>
        <end position="321"/>
    </location>
</feature>
<dbReference type="InterPro" id="IPR041290">
    <property type="entry name" value="Tli4_C"/>
</dbReference>
<dbReference type="RefSeq" id="WP_216128842.1">
    <property type="nucleotide sequence ID" value="NZ_CP064782.1"/>
</dbReference>
<dbReference type="Pfam" id="PF18443">
    <property type="entry name" value="Tli4_N"/>
    <property type="match status" value="1"/>
</dbReference>
<dbReference type="Proteomes" id="UP000683428">
    <property type="component" value="Chromosome"/>
</dbReference>
<feature type="domain" description="Tle cognate immunity protein 4 N-terminal" evidence="2">
    <location>
        <begin position="31"/>
        <end position="142"/>
    </location>
</feature>
<evidence type="ECO:0008006" key="5">
    <source>
        <dbReference type="Google" id="ProtNLM"/>
    </source>
</evidence>
<proteinExistence type="predicted"/>
<accession>A0A975XU88</accession>
<organism evidence="3 4">
    <name type="scientific">Azospira inquinata</name>
    <dbReference type="NCBI Taxonomy" id="2785627"/>
    <lineage>
        <taxon>Bacteria</taxon>
        <taxon>Pseudomonadati</taxon>
        <taxon>Pseudomonadota</taxon>
        <taxon>Betaproteobacteria</taxon>
        <taxon>Rhodocyclales</taxon>
        <taxon>Rhodocyclaceae</taxon>
        <taxon>Azospira</taxon>
    </lineage>
</organism>
<dbReference type="KEGG" id="aiq:Azoinq_11795"/>
<evidence type="ECO:0000313" key="4">
    <source>
        <dbReference type="Proteomes" id="UP000683428"/>
    </source>
</evidence>
<protein>
    <recommendedName>
        <fullName evidence="5">Tle cognate immunity protein 4 C-terminal domain-containing protein</fullName>
    </recommendedName>
</protein>
<dbReference type="InterPro" id="IPR040761">
    <property type="entry name" value="Tli4_N"/>
</dbReference>
<evidence type="ECO:0000259" key="1">
    <source>
        <dbReference type="Pfam" id="PF18426"/>
    </source>
</evidence>
<dbReference type="EMBL" id="CP064782">
    <property type="protein sequence ID" value="QWT48527.1"/>
    <property type="molecule type" value="Genomic_DNA"/>
</dbReference>
<dbReference type="AlphaFoldDB" id="A0A975XU88"/>